<keyword evidence="4" id="KW-1000">Mitochondrion outer membrane</keyword>
<dbReference type="SUPFAM" id="SSF69593">
    <property type="entry name" value="Glycerol-3-phosphate (1)-acyltransferase"/>
    <property type="match status" value="1"/>
</dbReference>
<dbReference type="GO" id="GO:0007007">
    <property type="term" value="P:inner mitochondrial membrane organization"/>
    <property type="evidence" value="ECO:0007669"/>
    <property type="project" value="TreeGrafter"/>
</dbReference>
<gene>
    <name evidence="15" type="ORF">SNE40_014991</name>
</gene>
<proteinExistence type="inferred from homology"/>
<accession>A0AAN8JG10</accession>
<dbReference type="GO" id="GO:0005741">
    <property type="term" value="C:mitochondrial outer membrane"/>
    <property type="evidence" value="ECO:0007669"/>
    <property type="project" value="UniProtKB-SubCell"/>
</dbReference>
<keyword evidence="7" id="KW-0496">Mitochondrion</keyword>
<evidence type="ECO:0000256" key="4">
    <source>
        <dbReference type="ARBA" id="ARBA00022787"/>
    </source>
</evidence>
<dbReference type="InterPro" id="IPR000872">
    <property type="entry name" value="Tafazzin"/>
</dbReference>
<dbReference type="GO" id="GO:0005743">
    <property type="term" value="C:mitochondrial inner membrane"/>
    <property type="evidence" value="ECO:0007669"/>
    <property type="project" value="UniProtKB-SubCell"/>
</dbReference>
<evidence type="ECO:0000256" key="11">
    <source>
        <dbReference type="ARBA" id="ARBA00047906"/>
    </source>
</evidence>
<dbReference type="Pfam" id="PF01553">
    <property type="entry name" value="Acyltransferase"/>
    <property type="match status" value="1"/>
</dbReference>
<evidence type="ECO:0000256" key="13">
    <source>
        <dbReference type="RuleBase" id="RU365062"/>
    </source>
</evidence>
<sequence>MPIELIWLFPKQTRVPRSWRFGSQLAIGVVGILGKFWIEWVNKVTVYNREALHNAVANRDKNTGLITLANHYSCLDEPLLWGVLQLKYLIHPDRIRWSLGSHDVCFTNYWHALFFSLGKTIPVVRGNGVYQKSMDFVISKLNNGNWVHLFPEGKVNLEKEKLRLKWGIGRLISESSVTPIVLPIYHIGMDSILPNKTPYIPQIRKKVTYLVGSPMDFTSDIKTLSALKKTPKEKRKYITDKIQEEFFKLRLQAEELHEKAAS</sequence>
<dbReference type="PANTHER" id="PTHR12497">
    <property type="entry name" value="TAZ PROTEIN TAFAZZIN"/>
    <property type="match status" value="1"/>
</dbReference>
<evidence type="ECO:0000256" key="2">
    <source>
        <dbReference type="ARBA" id="ARBA00010524"/>
    </source>
</evidence>
<dbReference type="SMART" id="SM00563">
    <property type="entry name" value="PlsC"/>
    <property type="match status" value="1"/>
</dbReference>
<evidence type="ECO:0000256" key="12">
    <source>
        <dbReference type="ARBA" id="ARBA00049543"/>
    </source>
</evidence>
<evidence type="ECO:0000256" key="3">
    <source>
        <dbReference type="ARBA" id="ARBA00022679"/>
    </source>
</evidence>
<keyword evidence="9" id="KW-0012">Acyltransferase</keyword>
<comment type="similarity">
    <text evidence="2 13">Belongs to the taffazin family.</text>
</comment>
<dbReference type="GO" id="GO:0047184">
    <property type="term" value="F:1-acylglycerophosphocholine O-acyltransferase activity"/>
    <property type="evidence" value="ECO:0007669"/>
    <property type="project" value="TreeGrafter"/>
</dbReference>
<evidence type="ECO:0000256" key="6">
    <source>
        <dbReference type="ARBA" id="ARBA00023098"/>
    </source>
</evidence>
<evidence type="ECO:0000256" key="9">
    <source>
        <dbReference type="ARBA" id="ARBA00023315"/>
    </source>
</evidence>
<evidence type="ECO:0000313" key="16">
    <source>
        <dbReference type="Proteomes" id="UP001347796"/>
    </source>
</evidence>
<keyword evidence="6" id="KW-0443">Lipid metabolism</keyword>
<name>A0AAN8JG10_PATCE</name>
<dbReference type="PRINTS" id="PR00979">
    <property type="entry name" value="TAFAZZIN"/>
</dbReference>
<protein>
    <recommendedName>
        <fullName evidence="13">Tafazzin family protein</fullName>
    </recommendedName>
</protein>
<evidence type="ECO:0000256" key="5">
    <source>
        <dbReference type="ARBA" id="ARBA00022792"/>
    </source>
</evidence>
<evidence type="ECO:0000259" key="14">
    <source>
        <dbReference type="SMART" id="SM00563"/>
    </source>
</evidence>
<comment type="catalytic activity">
    <reaction evidence="11">
        <text>1'-[1,2-diacyl-sn-glycero-3-phospho],3'-[1-acyl-sn-glycero-3-phospho]-glycerol + a 1,2-diacyl-sn-glycero-3-phosphocholine = a cardiolipin + a 1-acyl-sn-glycero-3-phosphocholine</text>
        <dbReference type="Rhea" id="RHEA:33731"/>
        <dbReference type="ChEBI" id="CHEBI:57643"/>
        <dbReference type="ChEBI" id="CHEBI:58168"/>
        <dbReference type="ChEBI" id="CHEBI:62237"/>
        <dbReference type="ChEBI" id="CHEBI:64743"/>
    </reaction>
    <physiologicalReaction direction="left-to-right" evidence="11">
        <dbReference type="Rhea" id="RHEA:33732"/>
    </physiologicalReaction>
    <physiologicalReaction direction="right-to-left" evidence="11">
        <dbReference type="Rhea" id="RHEA:33733"/>
    </physiologicalReaction>
</comment>
<dbReference type="InterPro" id="IPR002123">
    <property type="entry name" value="Plipid/glycerol_acylTrfase"/>
</dbReference>
<evidence type="ECO:0000256" key="8">
    <source>
        <dbReference type="ARBA" id="ARBA00023136"/>
    </source>
</evidence>
<reference evidence="15 16" key="1">
    <citation type="submission" date="2024-01" db="EMBL/GenBank/DDBJ databases">
        <title>The genome of the rayed Mediterranean limpet Patella caerulea (Linnaeus, 1758).</title>
        <authorList>
            <person name="Anh-Thu Weber A."/>
            <person name="Halstead-Nussloch G."/>
        </authorList>
    </citation>
    <scope>NUCLEOTIDE SEQUENCE [LARGE SCALE GENOMIC DNA]</scope>
    <source>
        <strain evidence="15">AATW-2023a</strain>
        <tissue evidence="15">Whole specimen</tissue>
    </source>
</reference>
<keyword evidence="8" id="KW-0472">Membrane</keyword>
<evidence type="ECO:0000313" key="15">
    <source>
        <dbReference type="EMBL" id="KAK6176752.1"/>
    </source>
</evidence>
<keyword evidence="16" id="KW-1185">Reference proteome</keyword>
<evidence type="ECO:0000256" key="10">
    <source>
        <dbReference type="ARBA" id="ARBA00024323"/>
    </source>
</evidence>
<dbReference type="Proteomes" id="UP001347796">
    <property type="component" value="Unassembled WGS sequence"/>
</dbReference>
<comment type="catalytic activity">
    <reaction evidence="12">
        <text>1,2-di-(9Z-octadecenoyl)-sn-glycero-3-phosphocholine + 1-hexadecanoyl-sn-glycero-3-phosphocholine = 1-hexadecanoyl-2-(9Z-octadecenoyl)-sn-glycero-3-phosphocholine + 1-(9Z-octadecenoyl)-sn-glycero-3-phosphocholine</text>
        <dbReference type="Rhea" id="RHEA:43816"/>
        <dbReference type="ChEBI" id="CHEBI:28610"/>
        <dbReference type="ChEBI" id="CHEBI:72998"/>
        <dbReference type="ChEBI" id="CHEBI:73001"/>
        <dbReference type="ChEBI" id="CHEBI:74669"/>
    </reaction>
    <physiologicalReaction direction="left-to-right" evidence="12">
        <dbReference type="Rhea" id="RHEA:43817"/>
    </physiologicalReaction>
    <physiologicalReaction direction="right-to-left" evidence="12">
        <dbReference type="Rhea" id="RHEA:43818"/>
    </physiologicalReaction>
</comment>
<comment type="caution">
    <text evidence="15">The sequence shown here is derived from an EMBL/GenBank/DDBJ whole genome shotgun (WGS) entry which is preliminary data.</text>
</comment>
<dbReference type="CDD" id="cd07989">
    <property type="entry name" value="LPLAT_AGPAT-like"/>
    <property type="match status" value="1"/>
</dbReference>
<evidence type="ECO:0000256" key="1">
    <source>
        <dbReference type="ARBA" id="ARBA00004137"/>
    </source>
</evidence>
<keyword evidence="5" id="KW-0999">Mitochondrion inner membrane</keyword>
<dbReference type="GO" id="GO:0035965">
    <property type="term" value="P:cardiolipin acyl-chain remodeling"/>
    <property type="evidence" value="ECO:0007669"/>
    <property type="project" value="TreeGrafter"/>
</dbReference>
<evidence type="ECO:0000256" key="7">
    <source>
        <dbReference type="ARBA" id="ARBA00023128"/>
    </source>
</evidence>
<dbReference type="EMBL" id="JAZGQO010000010">
    <property type="protein sequence ID" value="KAK6176752.1"/>
    <property type="molecule type" value="Genomic_DNA"/>
</dbReference>
<organism evidence="15 16">
    <name type="scientific">Patella caerulea</name>
    <name type="common">Rayed Mediterranean limpet</name>
    <dbReference type="NCBI Taxonomy" id="87958"/>
    <lineage>
        <taxon>Eukaryota</taxon>
        <taxon>Metazoa</taxon>
        <taxon>Spiralia</taxon>
        <taxon>Lophotrochozoa</taxon>
        <taxon>Mollusca</taxon>
        <taxon>Gastropoda</taxon>
        <taxon>Patellogastropoda</taxon>
        <taxon>Patelloidea</taxon>
        <taxon>Patellidae</taxon>
        <taxon>Patella</taxon>
    </lineage>
</organism>
<comment type="subcellular location">
    <subcellularLocation>
        <location evidence="1">Mitochondrion inner membrane</location>
        <topology evidence="1">Peripheral membrane protein</topology>
        <orientation evidence="1">Intermembrane side</orientation>
    </subcellularLocation>
    <subcellularLocation>
        <location evidence="10">Mitochondrion outer membrane</location>
        <topology evidence="10">Peripheral membrane protein</topology>
        <orientation evidence="10">Intermembrane side</orientation>
    </subcellularLocation>
</comment>
<dbReference type="AlphaFoldDB" id="A0AAN8JG10"/>
<dbReference type="PANTHER" id="PTHR12497:SF0">
    <property type="entry name" value="TAFAZZIN"/>
    <property type="match status" value="1"/>
</dbReference>
<feature type="domain" description="Phospholipid/glycerol acyltransferase" evidence="14">
    <location>
        <begin position="65"/>
        <end position="189"/>
    </location>
</feature>
<keyword evidence="3" id="KW-0808">Transferase</keyword>